<feature type="transmembrane region" description="Helical" evidence="1">
    <location>
        <begin position="42"/>
        <end position="63"/>
    </location>
</feature>
<name>A0A0F9PS38_9ZZZZ</name>
<comment type="caution">
    <text evidence="2">The sequence shown here is derived from an EMBL/GenBank/DDBJ whole genome shotgun (WGS) entry which is preliminary data.</text>
</comment>
<sequence length="191" mass="22724">MKRIFKSNYLEHRAGSHSFIIGIVISAVINVIHSVLTQKSFFIAWIIGVVFYGLRVSLDLLTTTKVPCFYPISKREYCFYIEKTGSSFTLLNSLTFLITVLLINNISTEIFLFLILINFYTYFFLFYYLYRIFTKIWITLHLKDNQKYFPGVLPIYFIIFEFEIVHNEISLHLEKKSHFSKAKLLYEKKLY</sequence>
<protein>
    <submittedName>
        <fullName evidence="2">Uncharacterized protein</fullName>
    </submittedName>
</protein>
<feature type="transmembrane region" description="Helical" evidence="1">
    <location>
        <begin position="84"/>
        <end position="104"/>
    </location>
</feature>
<reference evidence="2" key="1">
    <citation type="journal article" date="2015" name="Nature">
        <title>Complex archaea that bridge the gap between prokaryotes and eukaryotes.</title>
        <authorList>
            <person name="Spang A."/>
            <person name="Saw J.H."/>
            <person name="Jorgensen S.L."/>
            <person name="Zaremba-Niedzwiedzka K."/>
            <person name="Martijn J."/>
            <person name="Lind A.E."/>
            <person name="van Eijk R."/>
            <person name="Schleper C."/>
            <person name="Guy L."/>
            <person name="Ettema T.J."/>
        </authorList>
    </citation>
    <scope>NUCLEOTIDE SEQUENCE</scope>
</reference>
<keyword evidence="1" id="KW-0812">Transmembrane</keyword>
<proteinExistence type="predicted"/>
<organism evidence="2">
    <name type="scientific">marine sediment metagenome</name>
    <dbReference type="NCBI Taxonomy" id="412755"/>
    <lineage>
        <taxon>unclassified sequences</taxon>
        <taxon>metagenomes</taxon>
        <taxon>ecological metagenomes</taxon>
    </lineage>
</organism>
<dbReference type="Pfam" id="PF04307">
    <property type="entry name" value="YdjM"/>
    <property type="match status" value="1"/>
</dbReference>
<accession>A0A0F9PS38</accession>
<gene>
    <name evidence="2" type="ORF">LCGC14_0863730</name>
</gene>
<feature type="transmembrane region" description="Helical" evidence="1">
    <location>
        <begin position="110"/>
        <end position="130"/>
    </location>
</feature>
<feature type="transmembrane region" description="Helical" evidence="1">
    <location>
        <begin position="20"/>
        <end position="36"/>
    </location>
</feature>
<keyword evidence="1" id="KW-0472">Membrane</keyword>
<dbReference type="EMBL" id="LAZR01002630">
    <property type="protein sequence ID" value="KKN27517.1"/>
    <property type="molecule type" value="Genomic_DNA"/>
</dbReference>
<dbReference type="InterPro" id="IPR007404">
    <property type="entry name" value="YdjM-like"/>
</dbReference>
<evidence type="ECO:0000256" key="1">
    <source>
        <dbReference type="SAM" id="Phobius"/>
    </source>
</evidence>
<keyword evidence="1" id="KW-1133">Transmembrane helix</keyword>
<dbReference type="AlphaFoldDB" id="A0A0F9PS38"/>
<evidence type="ECO:0000313" key="2">
    <source>
        <dbReference type="EMBL" id="KKN27517.1"/>
    </source>
</evidence>